<dbReference type="AlphaFoldDB" id="A0AAD8L1A2"/>
<keyword evidence="2" id="KW-0472">Membrane</keyword>
<dbReference type="Proteomes" id="UP001229421">
    <property type="component" value="Unassembled WGS sequence"/>
</dbReference>
<dbReference type="EMBL" id="JAUHHV010000003">
    <property type="protein sequence ID" value="KAK1430122.1"/>
    <property type="molecule type" value="Genomic_DNA"/>
</dbReference>
<feature type="compositionally biased region" description="Low complexity" evidence="1">
    <location>
        <begin position="1"/>
        <end position="17"/>
    </location>
</feature>
<feature type="region of interest" description="Disordered" evidence="1">
    <location>
        <begin position="1"/>
        <end position="31"/>
    </location>
</feature>
<keyword evidence="2" id="KW-1133">Transmembrane helix</keyword>
<organism evidence="3 4">
    <name type="scientific">Tagetes erecta</name>
    <name type="common">African marigold</name>
    <dbReference type="NCBI Taxonomy" id="13708"/>
    <lineage>
        <taxon>Eukaryota</taxon>
        <taxon>Viridiplantae</taxon>
        <taxon>Streptophyta</taxon>
        <taxon>Embryophyta</taxon>
        <taxon>Tracheophyta</taxon>
        <taxon>Spermatophyta</taxon>
        <taxon>Magnoliopsida</taxon>
        <taxon>eudicotyledons</taxon>
        <taxon>Gunneridae</taxon>
        <taxon>Pentapetalae</taxon>
        <taxon>asterids</taxon>
        <taxon>campanulids</taxon>
        <taxon>Asterales</taxon>
        <taxon>Asteraceae</taxon>
        <taxon>Asteroideae</taxon>
        <taxon>Heliantheae alliance</taxon>
        <taxon>Tageteae</taxon>
        <taxon>Tagetes</taxon>
    </lineage>
</organism>
<gene>
    <name evidence="3" type="ORF">QVD17_12656</name>
</gene>
<reference evidence="3" key="1">
    <citation type="journal article" date="2023" name="bioRxiv">
        <title>Improved chromosome-level genome assembly for marigold (Tagetes erecta).</title>
        <authorList>
            <person name="Jiang F."/>
            <person name="Yuan L."/>
            <person name="Wang S."/>
            <person name="Wang H."/>
            <person name="Xu D."/>
            <person name="Wang A."/>
            <person name="Fan W."/>
        </authorList>
    </citation>
    <scope>NUCLEOTIDE SEQUENCE</scope>
    <source>
        <strain evidence="3">WSJ</strain>
        <tissue evidence="3">Leaf</tissue>
    </source>
</reference>
<evidence type="ECO:0000313" key="4">
    <source>
        <dbReference type="Proteomes" id="UP001229421"/>
    </source>
</evidence>
<name>A0AAD8L1A2_TARER</name>
<evidence type="ECO:0000256" key="2">
    <source>
        <dbReference type="SAM" id="Phobius"/>
    </source>
</evidence>
<feature type="transmembrane region" description="Helical" evidence="2">
    <location>
        <begin position="106"/>
        <end position="125"/>
    </location>
</feature>
<protein>
    <submittedName>
        <fullName evidence="3">Uncharacterized protein</fullName>
    </submittedName>
</protein>
<accession>A0AAD8L1A2</accession>
<sequence length="164" mass="18077">MKRSYQQSSSSSASLEPPKSKSRQNPDGDGFVEDESTKIFIKSVLIQLYAKRGDAVLALACGKVRLDKALADDAPFDLCSCQPMDWYLAIASSGFNLMMISQKRRVLNLLYSMLSIAQSGLFHLVSLNHWKKRGGRSLWAGVARATAQILAPKATPGFSGWLRH</sequence>
<comment type="caution">
    <text evidence="3">The sequence shown here is derived from an EMBL/GenBank/DDBJ whole genome shotgun (WGS) entry which is preliminary data.</text>
</comment>
<keyword evidence="4" id="KW-1185">Reference proteome</keyword>
<evidence type="ECO:0000313" key="3">
    <source>
        <dbReference type="EMBL" id="KAK1430122.1"/>
    </source>
</evidence>
<keyword evidence="2" id="KW-0812">Transmembrane</keyword>
<proteinExistence type="predicted"/>
<evidence type="ECO:0000256" key="1">
    <source>
        <dbReference type="SAM" id="MobiDB-lite"/>
    </source>
</evidence>